<evidence type="ECO:0000256" key="3">
    <source>
        <dbReference type="ARBA" id="ARBA00022946"/>
    </source>
</evidence>
<evidence type="ECO:0000256" key="1">
    <source>
        <dbReference type="ARBA" id="ARBA00007626"/>
    </source>
</evidence>
<dbReference type="InterPro" id="IPR002885">
    <property type="entry name" value="PPR_rpt"/>
</dbReference>
<feature type="repeat" description="PPR" evidence="4">
    <location>
        <begin position="227"/>
        <end position="261"/>
    </location>
</feature>
<dbReference type="EMBL" id="CP144747">
    <property type="protein sequence ID" value="WVZ67134.1"/>
    <property type="molecule type" value="Genomic_DNA"/>
</dbReference>
<feature type="repeat" description="PPR" evidence="4">
    <location>
        <begin position="578"/>
        <end position="612"/>
    </location>
</feature>
<organism evidence="6 7">
    <name type="scientific">Paspalum notatum var. saurae</name>
    <dbReference type="NCBI Taxonomy" id="547442"/>
    <lineage>
        <taxon>Eukaryota</taxon>
        <taxon>Viridiplantae</taxon>
        <taxon>Streptophyta</taxon>
        <taxon>Embryophyta</taxon>
        <taxon>Tracheophyta</taxon>
        <taxon>Spermatophyta</taxon>
        <taxon>Magnoliopsida</taxon>
        <taxon>Liliopsida</taxon>
        <taxon>Poales</taxon>
        <taxon>Poaceae</taxon>
        <taxon>PACMAD clade</taxon>
        <taxon>Panicoideae</taxon>
        <taxon>Andropogonodae</taxon>
        <taxon>Paspaleae</taxon>
        <taxon>Paspalinae</taxon>
        <taxon>Paspalum</taxon>
    </lineage>
</organism>
<gene>
    <name evidence="6" type="ORF">U9M48_016257</name>
</gene>
<keyword evidence="2" id="KW-0677">Repeat</keyword>
<dbReference type="Gene3D" id="1.25.40.10">
    <property type="entry name" value="Tetratricopeptide repeat domain"/>
    <property type="match status" value="5"/>
</dbReference>
<feature type="repeat" description="PPR" evidence="4">
    <location>
        <begin position="157"/>
        <end position="191"/>
    </location>
</feature>
<keyword evidence="7" id="KW-1185">Reference proteome</keyword>
<accession>A0AAQ3T8A4</accession>
<dbReference type="InterPro" id="IPR011990">
    <property type="entry name" value="TPR-like_helical_dom_sf"/>
</dbReference>
<feature type="repeat" description="PPR" evidence="4">
    <location>
        <begin position="613"/>
        <end position="647"/>
    </location>
</feature>
<dbReference type="Pfam" id="PF13041">
    <property type="entry name" value="PPR_2"/>
    <property type="match status" value="4"/>
</dbReference>
<dbReference type="NCBIfam" id="TIGR00756">
    <property type="entry name" value="PPR"/>
    <property type="match status" value="11"/>
</dbReference>
<dbReference type="Pfam" id="PF01535">
    <property type="entry name" value="PPR"/>
    <property type="match status" value="4"/>
</dbReference>
<evidence type="ECO:0000313" key="7">
    <source>
        <dbReference type="Proteomes" id="UP001341281"/>
    </source>
</evidence>
<evidence type="ECO:0000313" key="6">
    <source>
        <dbReference type="EMBL" id="WVZ67134.1"/>
    </source>
</evidence>
<dbReference type="PROSITE" id="PS51375">
    <property type="entry name" value="PPR"/>
    <property type="match status" value="12"/>
</dbReference>
<dbReference type="Proteomes" id="UP001341281">
    <property type="component" value="Chromosome 03"/>
</dbReference>
<evidence type="ECO:0000256" key="2">
    <source>
        <dbReference type="ARBA" id="ARBA00022737"/>
    </source>
</evidence>
<feature type="repeat" description="PPR" evidence="4">
    <location>
        <begin position="403"/>
        <end position="437"/>
    </location>
</feature>
<feature type="repeat" description="PPR" evidence="4">
    <location>
        <begin position="298"/>
        <end position="332"/>
    </location>
</feature>
<feature type="compositionally biased region" description="Basic and acidic residues" evidence="5">
    <location>
        <begin position="661"/>
        <end position="679"/>
    </location>
</feature>
<dbReference type="SUPFAM" id="SSF81901">
    <property type="entry name" value="HCP-like"/>
    <property type="match status" value="1"/>
</dbReference>
<evidence type="ECO:0000256" key="4">
    <source>
        <dbReference type="PROSITE-ProRule" id="PRU00708"/>
    </source>
</evidence>
<feature type="repeat" description="PPR" evidence="4">
    <location>
        <begin position="368"/>
        <end position="402"/>
    </location>
</feature>
<comment type="similarity">
    <text evidence="1">Belongs to the PPR family. P subfamily.</text>
</comment>
<feature type="repeat" description="PPR" evidence="4">
    <location>
        <begin position="262"/>
        <end position="297"/>
    </location>
</feature>
<feature type="repeat" description="PPR" evidence="4">
    <location>
        <begin position="543"/>
        <end position="577"/>
    </location>
</feature>
<evidence type="ECO:0008006" key="8">
    <source>
        <dbReference type="Google" id="ProtNLM"/>
    </source>
</evidence>
<feature type="repeat" description="PPR" evidence="4">
    <location>
        <begin position="333"/>
        <end position="367"/>
    </location>
</feature>
<reference evidence="6 7" key="1">
    <citation type="submission" date="2024-02" db="EMBL/GenBank/DDBJ databases">
        <title>High-quality chromosome-scale genome assembly of Pensacola bahiagrass (Paspalum notatum Flugge var. saurae).</title>
        <authorList>
            <person name="Vega J.M."/>
            <person name="Podio M."/>
            <person name="Orjuela J."/>
            <person name="Siena L.A."/>
            <person name="Pessino S.C."/>
            <person name="Combes M.C."/>
            <person name="Mariac C."/>
            <person name="Albertini E."/>
            <person name="Pupilli F."/>
            <person name="Ortiz J.P.A."/>
            <person name="Leblanc O."/>
        </authorList>
    </citation>
    <scope>NUCLEOTIDE SEQUENCE [LARGE SCALE GENOMIC DNA]</scope>
    <source>
        <strain evidence="6">R1</strain>
        <tissue evidence="6">Leaf</tissue>
    </source>
</reference>
<protein>
    <recommendedName>
        <fullName evidence="8">Pentatricopeptide repeat-containing protein</fullName>
    </recommendedName>
</protein>
<dbReference type="PANTHER" id="PTHR47447">
    <property type="entry name" value="OS03G0856100 PROTEIN"/>
    <property type="match status" value="1"/>
</dbReference>
<evidence type="ECO:0000256" key="5">
    <source>
        <dbReference type="SAM" id="MobiDB-lite"/>
    </source>
</evidence>
<name>A0AAQ3T8A4_PASNO</name>
<proteinExistence type="inferred from homology"/>
<feature type="repeat" description="PPR" evidence="4">
    <location>
        <begin position="473"/>
        <end position="507"/>
    </location>
</feature>
<keyword evidence="3" id="KW-0809">Transit peptide</keyword>
<feature type="repeat" description="PPR" evidence="4">
    <location>
        <begin position="508"/>
        <end position="542"/>
    </location>
</feature>
<feature type="region of interest" description="Disordered" evidence="5">
    <location>
        <begin position="657"/>
        <end position="679"/>
    </location>
</feature>
<dbReference type="PANTHER" id="PTHR47447:SF28">
    <property type="entry name" value="PENTACOTRIPEPTIDE-REPEAT REGION OF PRORP DOMAIN-CONTAINING PROTEIN"/>
    <property type="match status" value="1"/>
</dbReference>
<sequence length="679" mass="76983">MILAKRPPWSSQITRFCVIHTFSWLVSWRRVRYSSGGGSNATADTSGRLSELFLPARVHVSGAIGRALERGRWSDTVEQELERLRVDVDPFVVNRVLRGMSDSETAVQFYWWAESRPGFDHTQFAIAYIVSLLFIDGNFFLLSEFLERVTSQGVALHRSLYRILLSGYVRAGKFDMVIQTFDQMVTSGCREFGVDYNRFIGVLIKNCCFDLVEKYYGIALEKGFCLTPFTYSRWISALCQSGRIGLVEELLADMDKFGCFPDIWACNIYVDYLCRQQNRLLDALKMIEKMAANGIDPDVVTYTTVVACLCDNKQFAAAVEFWEEMVGRGLKPDAIACGVLIFGFCKNDKVDDAFELASRMLSLDLEFSVCIYNALLSGLLRSRSISKAFKIISFMRSKGCEPDIVTYNILINHYCDTGMVEKAEKMIREMEKSGVNPDQYSYNQVLKGLCKAHQLDKAFGFVSEHMEVGGFCDVVSCNILIDAFCKAKRVNSALKLFKEMAYKGIQADAVTYGTLINGLYSVGYYNLAEEIFEQMLKAQVTLNVNLYNIMLHNLCKVGHFRQAQSIFSQMIQEEVSPDIITFNTLIYWLGKSSRAIEALDLFRDMKARGVEPDSLTFRYLIGGLLEEGKATLAYEVWEYMMENGIVLDRDVSDRLITGPDPKTETRQAARETVGKRILD</sequence>
<dbReference type="AlphaFoldDB" id="A0AAQ3T8A4"/>